<dbReference type="PANTHER" id="PTHR43546:SF9">
    <property type="entry name" value="L-ASCORBATE-6-PHOSPHATE LACTONASE ULAG-RELATED"/>
    <property type="match status" value="1"/>
</dbReference>
<dbReference type="SUPFAM" id="SSF56281">
    <property type="entry name" value="Metallo-hydrolase/oxidoreductase"/>
    <property type="match status" value="1"/>
</dbReference>
<dbReference type="Pfam" id="PF12706">
    <property type="entry name" value="Lactamase_B_2"/>
    <property type="match status" value="1"/>
</dbReference>
<dbReference type="InterPro" id="IPR036866">
    <property type="entry name" value="RibonucZ/Hydroxyglut_hydro"/>
</dbReference>
<organism evidence="3 4">
    <name type="scientific">Bacillus pumilus</name>
    <name type="common">Bacillus mesentericus</name>
    <dbReference type="NCBI Taxonomy" id="1408"/>
    <lineage>
        <taxon>Bacteria</taxon>
        <taxon>Bacillati</taxon>
        <taxon>Bacillota</taxon>
        <taxon>Bacilli</taxon>
        <taxon>Bacillales</taxon>
        <taxon>Bacillaceae</taxon>
        <taxon>Bacillus</taxon>
    </lineage>
</organism>
<protein>
    <recommendedName>
        <fullName evidence="2">Metallo-beta-lactamase domain-containing protein</fullName>
    </recommendedName>
</protein>
<dbReference type="AlphaFoldDB" id="A0AAD0HK13"/>
<evidence type="ECO:0000313" key="3">
    <source>
        <dbReference type="EMBL" id="AVM22661.1"/>
    </source>
</evidence>
<dbReference type="InterPro" id="IPR050114">
    <property type="entry name" value="UPF0173_UPF0282_UlaG_hydrolase"/>
</dbReference>
<proteinExistence type="predicted"/>
<keyword evidence="1" id="KW-0378">Hydrolase</keyword>
<reference evidence="3 4" key="1">
    <citation type="submission" date="2018-02" db="EMBL/GenBank/DDBJ databases">
        <title>The complete genome of two Bacillus pumilus strains from Cuatro Cienegas, Coahuila, Mexico.</title>
        <authorList>
            <person name="Zarza E."/>
            <person name="Alcaraz L.D."/>
            <person name="Aguilar-Salinas B."/>
            <person name="Islas A."/>
            <person name="Olmedo-Alvarez G."/>
        </authorList>
    </citation>
    <scope>NUCLEOTIDE SEQUENCE [LARGE SCALE GENOMIC DNA]</scope>
    <source>
        <strain evidence="3 4">145</strain>
    </source>
</reference>
<feature type="domain" description="Metallo-beta-lactamase" evidence="2">
    <location>
        <begin position="35"/>
        <end position="216"/>
    </location>
</feature>
<dbReference type="PANTHER" id="PTHR43546">
    <property type="entry name" value="UPF0173 METAL-DEPENDENT HYDROLASE MJ1163-RELATED"/>
    <property type="match status" value="1"/>
</dbReference>
<dbReference type="RefSeq" id="WP_117728655.1">
    <property type="nucleotide sequence ID" value="NZ_CP027116.1"/>
</dbReference>
<evidence type="ECO:0000259" key="2">
    <source>
        <dbReference type="Pfam" id="PF12706"/>
    </source>
</evidence>
<dbReference type="Proteomes" id="UP000264960">
    <property type="component" value="Chromosome"/>
</dbReference>
<name>A0AAD0HK13_BACPU</name>
<sequence>MKITLIRNATLYLDYGQVTFFIDPFLAAKGTYPPFPHTANQHLNNPIVDLPVNIDLDSMLHPDAVLLTHLHVDHFDDAAKQKLAQDQPIYTQSEKDRKEVEEAGFQHVTCIEDEIDIRGVHIQRTGGQHGTGDIAKQMGQVSGFVFSHPDEPTLYIAGDTIWCDEPREVVHTFKPDVIVVNSGAAQFLEGDPITMTKKDILDVHRAQPQAQIVACHLEAVNHCLLTRPSLEAYIQEHHADQTISVPQDGESLTFSKES</sequence>
<evidence type="ECO:0000313" key="4">
    <source>
        <dbReference type="Proteomes" id="UP000264960"/>
    </source>
</evidence>
<gene>
    <name evidence="3" type="ORF">C5695_01895</name>
</gene>
<dbReference type="InterPro" id="IPR001279">
    <property type="entry name" value="Metallo-B-lactamas"/>
</dbReference>
<dbReference type="GO" id="GO:0016787">
    <property type="term" value="F:hydrolase activity"/>
    <property type="evidence" value="ECO:0007669"/>
    <property type="project" value="UniProtKB-KW"/>
</dbReference>
<evidence type="ECO:0000256" key="1">
    <source>
        <dbReference type="ARBA" id="ARBA00022801"/>
    </source>
</evidence>
<dbReference type="Gene3D" id="3.60.15.10">
    <property type="entry name" value="Ribonuclease Z/Hydroxyacylglutathione hydrolase-like"/>
    <property type="match status" value="1"/>
</dbReference>
<dbReference type="EMBL" id="CP027116">
    <property type="protein sequence ID" value="AVM22661.1"/>
    <property type="molecule type" value="Genomic_DNA"/>
</dbReference>
<accession>A0AAD0HK13</accession>